<gene>
    <name evidence="2" type="ORF">C6P98_04700</name>
</gene>
<protein>
    <submittedName>
        <fullName evidence="2">Uncharacterized protein</fullName>
    </submittedName>
</protein>
<sequence length="75" mass="7791">MQYPFLATLEGAQITAYQKAILASKNMPSIDTAFQASAIEAPRTGDANILAASAGMSSSAASELEPVAEDPEETE</sequence>
<evidence type="ECO:0000313" key="2">
    <source>
        <dbReference type="EMBL" id="PRF27122.1"/>
    </source>
</evidence>
<feature type="region of interest" description="Disordered" evidence="1">
    <location>
        <begin position="54"/>
        <end position="75"/>
    </location>
</feature>
<organism evidence="2 3">
    <name type="scientific">Burkholderia multivorans</name>
    <dbReference type="NCBI Taxonomy" id="87883"/>
    <lineage>
        <taxon>Bacteria</taxon>
        <taxon>Pseudomonadati</taxon>
        <taxon>Pseudomonadota</taxon>
        <taxon>Betaproteobacteria</taxon>
        <taxon>Burkholderiales</taxon>
        <taxon>Burkholderiaceae</taxon>
        <taxon>Burkholderia</taxon>
        <taxon>Burkholderia cepacia complex</taxon>
    </lineage>
</organism>
<dbReference type="AlphaFoldDB" id="A0A8E2RYT5"/>
<feature type="compositionally biased region" description="Acidic residues" evidence="1">
    <location>
        <begin position="66"/>
        <end position="75"/>
    </location>
</feature>
<accession>A0A8E2RYT5</accession>
<name>A0A8E2RYT5_9BURK</name>
<dbReference type="Proteomes" id="UP000237686">
    <property type="component" value="Unassembled WGS sequence"/>
</dbReference>
<evidence type="ECO:0000256" key="1">
    <source>
        <dbReference type="SAM" id="MobiDB-lite"/>
    </source>
</evidence>
<comment type="caution">
    <text evidence="2">The sequence shown here is derived from an EMBL/GenBank/DDBJ whole genome shotgun (WGS) entry which is preliminary data.</text>
</comment>
<dbReference type="EMBL" id="PVFZ01000010">
    <property type="protein sequence ID" value="PRF27122.1"/>
    <property type="molecule type" value="Genomic_DNA"/>
</dbReference>
<proteinExistence type="predicted"/>
<reference evidence="2 3" key="1">
    <citation type="submission" date="2018-03" db="EMBL/GenBank/DDBJ databases">
        <authorList>
            <person name="Nguyen K."/>
            <person name="Fouts D."/>
            <person name="Sutton G."/>
        </authorList>
    </citation>
    <scope>NUCLEOTIDE SEQUENCE [LARGE SCALE GENOMIC DNA]</scope>
    <source>
        <strain evidence="2 3">AU17135</strain>
    </source>
</reference>
<evidence type="ECO:0000313" key="3">
    <source>
        <dbReference type="Proteomes" id="UP000237686"/>
    </source>
</evidence>